<evidence type="ECO:0000313" key="1">
    <source>
        <dbReference type="EMBL" id="KAL2738127.1"/>
    </source>
</evidence>
<protein>
    <submittedName>
        <fullName evidence="1">Uncharacterized protein</fullName>
    </submittedName>
</protein>
<gene>
    <name evidence="1" type="ORF">V1477_011486</name>
</gene>
<sequence>MPSQNQSRLRNRRCFYNSHFYEDLYCSSINSNEIYQILALLMYNVSLLLHSNNNRKTINDKCSTMEPLICNI</sequence>
<accession>A0ABD2BZC4</accession>
<evidence type="ECO:0000313" key="2">
    <source>
        <dbReference type="Proteomes" id="UP001607303"/>
    </source>
</evidence>
<dbReference type="EMBL" id="JAYRBN010000063">
    <property type="protein sequence ID" value="KAL2738127.1"/>
    <property type="molecule type" value="Genomic_DNA"/>
</dbReference>
<keyword evidence="2" id="KW-1185">Reference proteome</keyword>
<name>A0ABD2BZC4_VESMC</name>
<proteinExistence type="predicted"/>
<dbReference type="Proteomes" id="UP001607303">
    <property type="component" value="Unassembled WGS sequence"/>
</dbReference>
<dbReference type="AlphaFoldDB" id="A0ABD2BZC4"/>
<comment type="caution">
    <text evidence="1">The sequence shown here is derived from an EMBL/GenBank/DDBJ whole genome shotgun (WGS) entry which is preliminary data.</text>
</comment>
<organism evidence="1 2">
    <name type="scientific">Vespula maculifrons</name>
    <name type="common">Eastern yellow jacket</name>
    <name type="synonym">Wasp</name>
    <dbReference type="NCBI Taxonomy" id="7453"/>
    <lineage>
        <taxon>Eukaryota</taxon>
        <taxon>Metazoa</taxon>
        <taxon>Ecdysozoa</taxon>
        <taxon>Arthropoda</taxon>
        <taxon>Hexapoda</taxon>
        <taxon>Insecta</taxon>
        <taxon>Pterygota</taxon>
        <taxon>Neoptera</taxon>
        <taxon>Endopterygota</taxon>
        <taxon>Hymenoptera</taxon>
        <taxon>Apocrita</taxon>
        <taxon>Aculeata</taxon>
        <taxon>Vespoidea</taxon>
        <taxon>Vespidae</taxon>
        <taxon>Vespinae</taxon>
        <taxon>Vespula</taxon>
    </lineage>
</organism>
<reference evidence="1 2" key="1">
    <citation type="journal article" date="2024" name="Ann. Entomol. Soc. Am.">
        <title>Genomic analyses of the southern and eastern yellowjacket wasps (Hymenoptera: Vespidae) reveal evolutionary signatures of social life.</title>
        <authorList>
            <person name="Catto M.A."/>
            <person name="Caine P.B."/>
            <person name="Orr S.E."/>
            <person name="Hunt B.G."/>
            <person name="Goodisman M.A.D."/>
        </authorList>
    </citation>
    <scope>NUCLEOTIDE SEQUENCE [LARGE SCALE GENOMIC DNA]</scope>
    <source>
        <strain evidence="1">232</strain>
        <tissue evidence="1">Head and thorax</tissue>
    </source>
</reference>